<dbReference type="OrthoDB" id="5226162at2759"/>
<organism evidence="2 3">
    <name type="scientific">Purpureocillium takamizusanense</name>
    <dbReference type="NCBI Taxonomy" id="2060973"/>
    <lineage>
        <taxon>Eukaryota</taxon>
        <taxon>Fungi</taxon>
        <taxon>Dikarya</taxon>
        <taxon>Ascomycota</taxon>
        <taxon>Pezizomycotina</taxon>
        <taxon>Sordariomycetes</taxon>
        <taxon>Hypocreomycetidae</taxon>
        <taxon>Hypocreales</taxon>
        <taxon>Ophiocordycipitaceae</taxon>
        <taxon>Purpureocillium</taxon>
    </lineage>
</organism>
<feature type="region of interest" description="Disordered" evidence="1">
    <location>
        <begin position="180"/>
        <end position="225"/>
    </location>
</feature>
<feature type="compositionally biased region" description="Low complexity" evidence="1">
    <location>
        <begin position="27"/>
        <end position="50"/>
    </location>
</feature>
<gene>
    <name evidence="2" type="ORF">JDV02_000389</name>
</gene>
<dbReference type="GeneID" id="72062354"/>
<accession>A0A9Q8V6C6</accession>
<evidence type="ECO:0000256" key="1">
    <source>
        <dbReference type="SAM" id="MobiDB-lite"/>
    </source>
</evidence>
<evidence type="ECO:0000313" key="2">
    <source>
        <dbReference type="EMBL" id="UNI13667.1"/>
    </source>
</evidence>
<protein>
    <submittedName>
        <fullName evidence="2">Uncharacterized protein</fullName>
    </submittedName>
</protein>
<dbReference type="KEGG" id="ptkz:JDV02_000389"/>
<keyword evidence="3" id="KW-1185">Reference proteome</keyword>
<dbReference type="Proteomes" id="UP000829364">
    <property type="component" value="Chromosome 1"/>
</dbReference>
<evidence type="ECO:0000313" key="3">
    <source>
        <dbReference type="Proteomes" id="UP000829364"/>
    </source>
</evidence>
<dbReference type="EMBL" id="CP086354">
    <property type="protein sequence ID" value="UNI13667.1"/>
    <property type="molecule type" value="Genomic_DNA"/>
</dbReference>
<sequence length="277" mass="31259">MHVLNGFSQRRKSSKPRDLHIRKVSFSGCSLSSGSDFSSSPSSTLSASTPRAPHSSRSTTFDPLALHPTFQPPPRLHDRPLLSPERRRFEGVATFFDDSDGADEGDSGYFERASEYELRQWDIQEDQPFEMELPPHASPMDHGDNDRTEPQDYFLLQLRQRPQLPKSRWSASTVYTLDQVTTGSTTTPEDDNDLGGGTDTETTDEAEPTEQTQLGQPGHRSMPNFSYKRETVVVRRPPMKTMDSLEDFIKRGGWKRRGIVFDNEDMEGACTDEVAQL</sequence>
<reference evidence="2" key="1">
    <citation type="submission" date="2021-11" db="EMBL/GenBank/DDBJ databases">
        <title>Purpureocillium_takamizusanense_genome.</title>
        <authorList>
            <person name="Nguyen N.-H."/>
        </authorList>
    </citation>
    <scope>NUCLEOTIDE SEQUENCE</scope>
    <source>
        <strain evidence="2">PT3</strain>
    </source>
</reference>
<proteinExistence type="predicted"/>
<name>A0A9Q8V6C6_9HYPO</name>
<feature type="region of interest" description="Disordered" evidence="1">
    <location>
        <begin position="1"/>
        <end position="20"/>
    </location>
</feature>
<dbReference type="AlphaFoldDB" id="A0A9Q8V6C6"/>
<dbReference type="RefSeq" id="XP_047837148.1">
    <property type="nucleotide sequence ID" value="XM_047981190.1"/>
</dbReference>
<feature type="region of interest" description="Disordered" evidence="1">
    <location>
        <begin position="27"/>
        <end position="83"/>
    </location>
</feature>